<dbReference type="RefSeq" id="YP_010014016.1">
    <property type="nucleotide sequence ID" value="NC_053515.1"/>
</dbReference>
<dbReference type="GeneID" id="63210673"/>
<evidence type="ECO:0000313" key="1">
    <source>
        <dbReference type="EMBL" id="APQ42213.1"/>
    </source>
</evidence>
<name>A0A1L6BYP4_9CAUD</name>
<organism evidence="1 2">
    <name type="scientific">Mycobacterium phage MrMagoo</name>
    <dbReference type="NCBI Taxonomy" id="1927020"/>
    <lineage>
        <taxon>Viruses</taxon>
        <taxon>Duplodnaviria</taxon>
        <taxon>Heunggongvirae</taxon>
        <taxon>Uroviricota</taxon>
        <taxon>Caudoviricetes</taxon>
        <taxon>Vilmaviridae</taxon>
        <taxon>Mclasvirinae</taxon>
        <taxon>Reyvirus</taxon>
        <taxon>Reyvirus mrmagoo</taxon>
    </lineage>
</organism>
<protein>
    <submittedName>
        <fullName evidence="1">Uncharacterized protein</fullName>
    </submittedName>
</protein>
<evidence type="ECO:0000313" key="2">
    <source>
        <dbReference type="Proteomes" id="UP000225965"/>
    </source>
</evidence>
<reference evidence="1 2" key="1">
    <citation type="submission" date="2016-11" db="EMBL/GenBank/DDBJ databases">
        <authorList>
            <person name="Brown T."/>
            <person name="Davidson K."/>
            <person name="Doll Z."/>
            <person name="Jansson R."/>
            <person name="Janyszek T."/>
            <person name="Lwin C."/>
            <person name="Patil S."/>
            <person name="Piper J."/>
            <person name="Rajendiran N."/>
            <person name="Rittenhouse N.L."/>
            <person name="Younker T.P."/>
            <person name="Zhang J."/>
            <person name="Garlena R.A."/>
            <person name="Russell D.A."/>
            <person name="Pope W.H."/>
            <person name="Jacobs-Sera D."/>
            <person name="Hatfull G.F."/>
        </authorList>
    </citation>
    <scope>NUCLEOTIDE SEQUENCE [LARGE SCALE GENOMIC DNA]</scope>
</reference>
<accession>A0A1L6BYP4</accession>
<gene>
    <name evidence="1" type="primary">131</name>
    <name evidence="1" type="ORF">PBI_MRMAGOO_131</name>
</gene>
<dbReference type="EMBL" id="KY223999">
    <property type="protein sequence ID" value="APQ42213.1"/>
    <property type="molecule type" value="Genomic_DNA"/>
</dbReference>
<proteinExistence type="predicted"/>
<dbReference type="KEGG" id="vg:63210673"/>
<sequence>MNPLVFLLILLFFGLSLAVLMN</sequence>
<dbReference type="Proteomes" id="UP000225965">
    <property type="component" value="Segment"/>
</dbReference>
<keyword evidence="2" id="KW-1185">Reference proteome</keyword>